<evidence type="ECO:0000313" key="5">
    <source>
        <dbReference type="Proteomes" id="UP000831485"/>
    </source>
</evidence>
<sequence>MPPRRKQQYRHLPAFILLALAEEPIHGGAVLNVLSQRIPLFKPDSAAVYRTLQQLEDEAQVVSSWDTSGSGPARRVYRLTQAGWDKLEGWREDIEMRMANLRYFLDTYAEIRSHRKV</sequence>
<dbReference type="PANTHER" id="PTHR43252:SF2">
    <property type="entry name" value="TRANSCRIPTION REGULATOR, PADR-LIKE FAMILY"/>
    <property type="match status" value="1"/>
</dbReference>
<name>A0A6V8MSZ8_9BACT</name>
<protein>
    <submittedName>
        <fullName evidence="3">Helix-turn-helix transcriptional regulator</fullName>
    </submittedName>
</protein>
<dbReference type="Proteomes" id="UP000568888">
    <property type="component" value="Unassembled WGS sequence"/>
</dbReference>
<dbReference type="InterPro" id="IPR036388">
    <property type="entry name" value="WH-like_DNA-bd_sf"/>
</dbReference>
<dbReference type="AlphaFoldDB" id="A0A6V8MSZ8"/>
<accession>A0A6V8MSZ8</accession>
<dbReference type="Pfam" id="PF03551">
    <property type="entry name" value="PadR"/>
    <property type="match status" value="1"/>
</dbReference>
<reference evidence="4" key="1">
    <citation type="submission" date="2020-06" db="EMBL/GenBank/DDBJ databases">
        <title>Draft genomic sequecing of Geomonas sp. Red736.</title>
        <authorList>
            <person name="Itoh H."/>
            <person name="Xu Z.X."/>
            <person name="Ushijima N."/>
            <person name="Masuda Y."/>
            <person name="Shiratori Y."/>
            <person name="Senoo K."/>
        </authorList>
    </citation>
    <scope>NUCLEOTIDE SEQUENCE [LARGE SCALE GENOMIC DNA]</scope>
    <source>
        <strain evidence="4">Red736</strain>
    </source>
</reference>
<reference evidence="2" key="2">
    <citation type="journal article" date="2021" name="Int. J. Syst. Evol. Microbiol.">
        <title>Geomonas silvestris sp. nov., Geomonas paludis sp. nov. and Geomonas limicola sp. nov., isolated from terrestrial environments, and emended description of the genus Geomonas.</title>
        <authorList>
            <person name="Itoh H."/>
            <person name="Xu Z."/>
            <person name="Masuda Y."/>
            <person name="Ushijima N."/>
            <person name="Hayakawa C."/>
            <person name="Shiratori Y."/>
            <person name="Senoo K."/>
        </authorList>
    </citation>
    <scope>NUCLEOTIDE SEQUENCE</scope>
    <source>
        <strain evidence="2">Red736</strain>
    </source>
</reference>
<dbReference type="Gene3D" id="1.10.10.10">
    <property type="entry name" value="Winged helix-like DNA-binding domain superfamily/Winged helix DNA-binding domain"/>
    <property type="match status" value="1"/>
</dbReference>
<keyword evidence="5" id="KW-1185">Reference proteome</keyword>
<gene>
    <name evidence="2" type="ORF">GMPD_11290</name>
    <name evidence="3" type="ORF">M1B72_17595</name>
</gene>
<dbReference type="Proteomes" id="UP000831485">
    <property type="component" value="Chromosome"/>
</dbReference>
<dbReference type="InterPro" id="IPR005149">
    <property type="entry name" value="Tscrpt_reg_PadR_N"/>
</dbReference>
<dbReference type="PANTHER" id="PTHR43252">
    <property type="entry name" value="TRANSCRIPTIONAL REGULATOR YQJI"/>
    <property type="match status" value="1"/>
</dbReference>
<proteinExistence type="predicted"/>
<dbReference type="RefSeq" id="WP_183345952.1">
    <property type="nucleotide sequence ID" value="NZ_BLXY01000001.1"/>
</dbReference>
<evidence type="ECO:0000313" key="3">
    <source>
        <dbReference type="EMBL" id="UPU35240.1"/>
    </source>
</evidence>
<dbReference type="EMBL" id="CP096574">
    <property type="protein sequence ID" value="UPU35240.1"/>
    <property type="molecule type" value="Genomic_DNA"/>
</dbReference>
<organism evidence="2 4">
    <name type="scientific">Geomonas paludis</name>
    <dbReference type="NCBI Taxonomy" id="2740185"/>
    <lineage>
        <taxon>Bacteria</taxon>
        <taxon>Pseudomonadati</taxon>
        <taxon>Thermodesulfobacteriota</taxon>
        <taxon>Desulfuromonadia</taxon>
        <taxon>Geobacterales</taxon>
        <taxon>Geobacteraceae</taxon>
        <taxon>Geomonas</taxon>
    </lineage>
</organism>
<dbReference type="SUPFAM" id="SSF46785">
    <property type="entry name" value="Winged helix' DNA-binding domain"/>
    <property type="match status" value="1"/>
</dbReference>
<evidence type="ECO:0000259" key="1">
    <source>
        <dbReference type="Pfam" id="PF03551"/>
    </source>
</evidence>
<dbReference type="EMBL" id="BLXY01000001">
    <property type="protein sequence ID" value="GFO63210.1"/>
    <property type="molecule type" value="Genomic_DNA"/>
</dbReference>
<dbReference type="InterPro" id="IPR036390">
    <property type="entry name" value="WH_DNA-bd_sf"/>
</dbReference>
<reference evidence="3" key="3">
    <citation type="submission" date="2022-04" db="EMBL/GenBank/DDBJ databases">
        <authorList>
            <person name="Liu G."/>
        </authorList>
    </citation>
    <scope>NUCLEOTIDE SEQUENCE</scope>
    <source>
        <strain evidence="3">RG22</strain>
    </source>
</reference>
<feature type="domain" description="Transcription regulator PadR N-terminal" evidence="1">
    <location>
        <begin position="16"/>
        <end position="88"/>
    </location>
</feature>
<evidence type="ECO:0000313" key="2">
    <source>
        <dbReference type="EMBL" id="GFO63210.1"/>
    </source>
</evidence>
<evidence type="ECO:0000313" key="4">
    <source>
        <dbReference type="Proteomes" id="UP000568888"/>
    </source>
</evidence>